<evidence type="ECO:0000256" key="1">
    <source>
        <dbReference type="ARBA" id="ARBA00022737"/>
    </source>
</evidence>
<protein>
    <recommendedName>
        <fullName evidence="4">ShKT domain-containing protein</fullName>
    </recommendedName>
</protein>
<dbReference type="InterPro" id="IPR003582">
    <property type="entry name" value="ShKT_dom"/>
</dbReference>
<reference evidence="5 6" key="1">
    <citation type="submission" date="2018-04" db="EMBL/GenBank/DDBJ databases">
        <title>The genome of golden apple snail Pomacea canaliculata provides insight into stress tolerance and invasive adaptation.</title>
        <authorList>
            <person name="Liu C."/>
            <person name="Liu B."/>
            <person name="Ren Y."/>
            <person name="Zhang Y."/>
            <person name="Wang H."/>
            <person name="Li S."/>
            <person name="Jiang F."/>
            <person name="Yin L."/>
            <person name="Zhang G."/>
            <person name="Qian W."/>
            <person name="Fan W."/>
        </authorList>
    </citation>
    <scope>NUCLEOTIDE SEQUENCE [LARGE SCALE GENOMIC DNA]</scope>
    <source>
        <strain evidence="5">SZHN2017</strain>
        <tissue evidence="5">Muscle</tissue>
    </source>
</reference>
<evidence type="ECO:0000313" key="6">
    <source>
        <dbReference type="Proteomes" id="UP000245119"/>
    </source>
</evidence>
<keyword evidence="1" id="KW-0677">Repeat</keyword>
<dbReference type="SMART" id="SM00209">
    <property type="entry name" value="TSP1"/>
    <property type="match status" value="1"/>
</dbReference>
<comment type="caution">
    <text evidence="5">The sequence shown here is derived from an EMBL/GenBank/DDBJ whole genome shotgun (WGS) entry which is preliminary data.</text>
</comment>
<dbReference type="SUPFAM" id="SSF48726">
    <property type="entry name" value="Immunoglobulin"/>
    <property type="match status" value="2"/>
</dbReference>
<dbReference type="OrthoDB" id="5989160at2759"/>
<organism evidence="5 6">
    <name type="scientific">Pomacea canaliculata</name>
    <name type="common">Golden apple snail</name>
    <dbReference type="NCBI Taxonomy" id="400727"/>
    <lineage>
        <taxon>Eukaryota</taxon>
        <taxon>Metazoa</taxon>
        <taxon>Spiralia</taxon>
        <taxon>Lophotrochozoa</taxon>
        <taxon>Mollusca</taxon>
        <taxon>Gastropoda</taxon>
        <taxon>Caenogastropoda</taxon>
        <taxon>Architaenioglossa</taxon>
        <taxon>Ampullarioidea</taxon>
        <taxon>Ampullariidae</taxon>
        <taxon>Pomacea</taxon>
    </lineage>
</organism>
<dbReference type="PANTHER" id="PTHR22906">
    <property type="entry name" value="PROPERDIN"/>
    <property type="match status" value="1"/>
</dbReference>
<comment type="caution">
    <text evidence="3">Lacks conserved residue(s) required for the propagation of feature annotation.</text>
</comment>
<dbReference type="InterPro" id="IPR000884">
    <property type="entry name" value="TSP1_rpt"/>
</dbReference>
<evidence type="ECO:0000256" key="2">
    <source>
        <dbReference type="ARBA" id="ARBA00023157"/>
    </source>
</evidence>
<keyword evidence="6" id="KW-1185">Reference proteome</keyword>
<dbReference type="PROSITE" id="PS50092">
    <property type="entry name" value="TSP1"/>
    <property type="match status" value="1"/>
</dbReference>
<dbReference type="SUPFAM" id="SSF82895">
    <property type="entry name" value="TSP-1 type 1 repeat"/>
    <property type="match status" value="1"/>
</dbReference>
<dbReference type="Gene3D" id="2.60.40.10">
    <property type="entry name" value="Immunoglobulins"/>
    <property type="match status" value="2"/>
</dbReference>
<dbReference type="Pfam" id="PF00090">
    <property type="entry name" value="TSP_1"/>
    <property type="match status" value="1"/>
</dbReference>
<sequence>MDSGTSGAAGLHVLDLVIKEHVQGQGRALNPTPVDDLVRETMLQRNPATTMCVLCLLYGDNGGHGQHAAQPAETGQGHGSARAASHKLSSAVTVPQNGRWSDLGSWSSCSVSCGQGTRTRSRTCHGMNSCGRPCYGVNATEEPCNDYVCPGSPDMASLTVFNYSNYVYLRCFVATEYAHEFELFKVTSNGTRTTTHLTSSTNYVDFKLDTIQCDDAGIYYCSARKGIKIANSTSVQLNIPCYPRRPPGTPATPERIEVMEGSRGQYTFAVIAHPVPTIEDINYYRDDTVSSLDEKPVRSDFITGNCQQNTPDLHLVTCSLSITDALRTDTGLYNLRMRNSKGIMNVTLELIVIECTDNLTECPRLASRCGETFMQELCRKTCSGCGQKRDKDAAALTASLYRLQSRQHLEFDRSLLPSGLALGVYLVVTGSALGGKSGNSLMSQPVHRLMVVVVVARGSS</sequence>
<evidence type="ECO:0000256" key="3">
    <source>
        <dbReference type="PROSITE-ProRule" id="PRU01005"/>
    </source>
</evidence>
<evidence type="ECO:0000259" key="4">
    <source>
        <dbReference type="PROSITE" id="PS51670"/>
    </source>
</evidence>
<dbReference type="InterPro" id="IPR036179">
    <property type="entry name" value="Ig-like_dom_sf"/>
</dbReference>
<keyword evidence="2 3" id="KW-1015">Disulfide bond</keyword>
<evidence type="ECO:0000313" key="5">
    <source>
        <dbReference type="EMBL" id="PVD26838.1"/>
    </source>
</evidence>
<gene>
    <name evidence="5" type="ORF">C0Q70_11985</name>
</gene>
<feature type="domain" description="ShKT" evidence="4">
    <location>
        <begin position="355"/>
        <end position="385"/>
    </location>
</feature>
<dbReference type="InterPro" id="IPR052065">
    <property type="entry name" value="Compl_asym_regulator"/>
</dbReference>
<proteinExistence type="predicted"/>
<feature type="disulfide bond" evidence="3">
    <location>
        <begin position="369"/>
        <end position="382"/>
    </location>
</feature>
<dbReference type="Gene3D" id="2.20.100.10">
    <property type="entry name" value="Thrombospondin type-1 (TSP1) repeat"/>
    <property type="match status" value="1"/>
</dbReference>
<name>A0A2T7P078_POMCA</name>
<dbReference type="EMBL" id="PZQS01000007">
    <property type="protein sequence ID" value="PVD26838.1"/>
    <property type="molecule type" value="Genomic_DNA"/>
</dbReference>
<dbReference type="Proteomes" id="UP000245119">
    <property type="component" value="Linkage Group LG7"/>
</dbReference>
<dbReference type="InterPro" id="IPR036383">
    <property type="entry name" value="TSP1_rpt_sf"/>
</dbReference>
<dbReference type="InterPro" id="IPR013783">
    <property type="entry name" value="Ig-like_fold"/>
</dbReference>
<accession>A0A2T7P078</accession>
<dbReference type="AlphaFoldDB" id="A0A2T7P078"/>
<dbReference type="PROSITE" id="PS51670">
    <property type="entry name" value="SHKT"/>
    <property type="match status" value="1"/>
</dbReference>